<dbReference type="Gene3D" id="1.25.40.20">
    <property type="entry name" value="Ankyrin repeat-containing domain"/>
    <property type="match status" value="1"/>
</dbReference>
<dbReference type="PROSITE" id="PS50181">
    <property type="entry name" value="FBOX"/>
    <property type="match status" value="1"/>
</dbReference>
<dbReference type="InterPro" id="IPR050663">
    <property type="entry name" value="Ankyrin-SOCS_Box"/>
</dbReference>
<proteinExistence type="predicted"/>
<sequence length="322" mass="34702">MPNLLTIPNEILDEIVSNLDAVATYYLLLSCRSLATLVKPAMLLHAVAPKGNEPALHWASRKGNLPLIEYLLTRFPVDLEKDDRGTPLQAASWSCTNTNTVEYLLLRGAAVNHTNCFGLTALYYACRGQMANEDIAEPLVRLLIAHGANVHGETHAPLSIAVGSGFTRVVRLLLDAGASPDAKIINGEPVVVTAARKARTVGILELLLDHGADTDAVNSNGRNVLLIASQYGPLETVKMLVARGVNLDCQDNDGNTPLILAIMKGQRQIAEYLVDLDGIDVHSGNLAGEKPLYRAVLMGYGLVLRSLRARGVPIHDHSEISD</sequence>
<feature type="repeat" description="ANK" evidence="3">
    <location>
        <begin position="253"/>
        <end position="275"/>
    </location>
</feature>
<dbReference type="InterPro" id="IPR036770">
    <property type="entry name" value="Ankyrin_rpt-contain_sf"/>
</dbReference>
<evidence type="ECO:0000256" key="2">
    <source>
        <dbReference type="ARBA" id="ARBA00023043"/>
    </source>
</evidence>
<keyword evidence="1" id="KW-0677">Repeat</keyword>
<dbReference type="PANTHER" id="PTHR24193">
    <property type="entry name" value="ANKYRIN REPEAT PROTEIN"/>
    <property type="match status" value="1"/>
</dbReference>
<feature type="domain" description="F-box" evidence="4">
    <location>
        <begin position="1"/>
        <end position="47"/>
    </location>
</feature>
<name>A0ABR3G7Q5_9PEZI</name>
<evidence type="ECO:0000259" key="4">
    <source>
        <dbReference type="PROSITE" id="PS50181"/>
    </source>
</evidence>
<comment type="caution">
    <text evidence="5">The sequence shown here is derived from an EMBL/GenBank/DDBJ whole genome shotgun (WGS) entry which is preliminary data.</text>
</comment>
<dbReference type="SMART" id="SM00248">
    <property type="entry name" value="ANK"/>
    <property type="match status" value="8"/>
</dbReference>
<gene>
    <name evidence="5" type="ORF">Q9L58_009414</name>
</gene>
<evidence type="ECO:0000256" key="3">
    <source>
        <dbReference type="PROSITE-ProRule" id="PRU00023"/>
    </source>
</evidence>
<dbReference type="PROSITE" id="PS50297">
    <property type="entry name" value="ANK_REP_REGION"/>
    <property type="match status" value="3"/>
</dbReference>
<protein>
    <recommendedName>
        <fullName evidence="4">F-box domain-containing protein</fullName>
    </recommendedName>
</protein>
<evidence type="ECO:0000313" key="5">
    <source>
        <dbReference type="EMBL" id="KAL0631722.1"/>
    </source>
</evidence>
<dbReference type="SUPFAM" id="SSF48403">
    <property type="entry name" value="Ankyrin repeat"/>
    <property type="match status" value="1"/>
</dbReference>
<dbReference type="InterPro" id="IPR002110">
    <property type="entry name" value="Ankyrin_rpt"/>
</dbReference>
<organism evidence="5 6">
    <name type="scientific">Discina gigas</name>
    <dbReference type="NCBI Taxonomy" id="1032678"/>
    <lineage>
        <taxon>Eukaryota</taxon>
        <taxon>Fungi</taxon>
        <taxon>Dikarya</taxon>
        <taxon>Ascomycota</taxon>
        <taxon>Pezizomycotina</taxon>
        <taxon>Pezizomycetes</taxon>
        <taxon>Pezizales</taxon>
        <taxon>Discinaceae</taxon>
        <taxon>Discina</taxon>
    </lineage>
</organism>
<dbReference type="PROSITE" id="PS50088">
    <property type="entry name" value="ANK_REPEAT"/>
    <property type="match status" value="5"/>
</dbReference>
<reference evidence="5 6" key="1">
    <citation type="submission" date="2024-02" db="EMBL/GenBank/DDBJ databases">
        <title>Discinaceae phylogenomics.</title>
        <authorList>
            <person name="Dirks A.C."/>
            <person name="James T.Y."/>
        </authorList>
    </citation>
    <scope>NUCLEOTIDE SEQUENCE [LARGE SCALE GENOMIC DNA]</scope>
    <source>
        <strain evidence="5 6">ACD0624</strain>
    </source>
</reference>
<keyword evidence="2 3" id="KW-0040">ANK repeat</keyword>
<dbReference type="Pfam" id="PF12796">
    <property type="entry name" value="Ank_2"/>
    <property type="match status" value="2"/>
</dbReference>
<feature type="repeat" description="ANK" evidence="3">
    <location>
        <begin position="117"/>
        <end position="155"/>
    </location>
</feature>
<accession>A0ABR3G7Q5</accession>
<dbReference type="PANTHER" id="PTHR24193:SF121">
    <property type="entry name" value="ADA2A-CONTAINING COMPLEX COMPONENT 3, ISOFORM D"/>
    <property type="match status" value="1"/>
</dbReference>
<feature type="repeat" description="ANK" evidence="3">
    <location>
        <begin position="153"/>
        <end position="185"/>
    </location>
</feature>
<keyword evidence="6" id="KW-1185">Reference proteome</keyword>
<evidence type="ECO:0000256" key="1">
    <source>
        <dbReference type="ARBA" id="ARBA00022737"/>
    </source>
</evidence>
<dbReference type="Proteomes" id="UP001447188">
    <property type="component" value="Unassembled WGS sequence"/>
</dbReference>
<dbReference type="EMBL" id="JBBBZM010000218">
    <property type="protein sequence ID" value="KAL0631722.1"/>
    <property type="molecule type" value="Genomic_DNA"/>
</dbReference>
<dbReference type="Pfam" id="PF13606">
    <property type="entry name" value="Ank_3"/>
    <property type="match status" value="1"/>
</dbReference>
<feature type="repeat" description="ANK" evidence="3">
    <location>
        <begin position="186"/>
        <end position="219"/>
    </location>
</feature>
<feature type="repeat" description="ANK" evidence="3">
    <location>
        <begin position="220"/>
        <end position="252"/>
    </location>
</feature>
<dbReference type="InterPro" id="IPR001810">
    <property type="entry name" value="F-box_dom"/>
</dbReference>
<evidence type="ECO:0000313" key="6">
    <source>
        <dbReference type="Proteomes" id="UP001447188"/>
    </source>
</evidence>